<dbReference type="EMBL" id="FXTJ01000004">
    <property type="protein sequence ID" value="SMO77848.1"/>
    <property type="molecule type" value="Genomic_DNA"/>
</dbReference>
<dbReference type="Proteomes" id="UP000317484">
    <property type="component" value="Unassembled WGS sequence"/>
</dbReference>
<reference evidence="3 4" key="1">
    <citation type="submission" date="2017-05" db="EMBL/GenBank/DDBJ databases">
        <authorList>
            <person name="Varghese N."/>
            <person name="Submissions S."/>
        </authorList>
    </citation>
    <scope>NUCLEOTIDE SEQUENCE [LARGE SCALE GENOMIC DNA]</scope>
    <source>
        <strain evidence="3 4">DSM 46834</strain>
    </source>
</reference>
<name>A0A521E1N3_9ACTN</name>
<dbReference type="InterPro" id="IPR032856">
    <property type="entry name" value="GDE_N_bis"/>
</dbReference>
<evidence type="ECO:0000313" key="3">
    <source>
        <dbReference type="EMBL" id="SMO77848.1"/>
    </source>
</evidence>
<dbReference type="Pfam" id="PF14742">
    <property type="entry name" value="GDE_N_bis"/>
    <property type="match status" value="1"/>
</dbReference>
<accession>A0A521E1N3</accession>
<dbReference type="RefSeq" id="WP_142458747.1">
    <property type="nucleotide sequence ID" value="NZ_FXTJ01000004.1"/>
</dbReference>
<feature type="domain" description="Mannosylglycerate hydrolase MGH1-like glycoside hydrolase" evidence="2">
    <location>
        <begin position="381"/>
        <end position="604"/>
    </location>
</feature>
<dbReference type="InterPro" id="IPR008928">
    <property type="entry name" value="6-hairpin_glycosidase_sf"/>
</dbReference>
<organism evidence="3 4">
    <name type="scientific">Geodermatophilus aquaeductus</name>
    <dbReference type="NCBI Taxonomy" id="1564161"/>
    <lineage>
        <taxon>Bacteria</taxon>
        <taxon>Bacillati</taxon>
        <taxon>Actinomycetota</taxon>
        <taxon>Actinomycetes</taxon>
        <taxon>Geodermatophilales</taxon>
        <taxon>Geodermatophilaceae</taxon>
        <taxon>Geodermatophilus</taxon>
    </lineage>
</organism>
<keyword evidence="4" id="KW-1185">Reference proteome</keyword>
<dbReference type="InterPro" id="IPR012341">
    <property type="entry name" value="6hp_glycosidase-like_sf"/>
</dbReference>
<gene>
    <name evidence="3" type="ORF">SAMN06273567_104133</name>
</gene>
<dbReference type="GO" id="GO:0005975">
    <property type="term" value="P:carbohydrate metabolic process"/>
    <property type="evidence" value="ECO:0007669"/>
    <property type="project" value="InterPro"/>
</dbReference>
<evidence type="ECO:0000259" key="1">
    <source>
        <dbReference type="Pfam" id="PF14742"/>
    </source>
</evidence>
<protein>
    <submittedName>
        <fullName evidence="3">Glycogen debranching enzyme (Alpha-1,6-glucosidase)</fullName>
    </submittedName>
</protein>
<dbReference type="Pfam" id="PF22422">
    <property type="entry name" value="MGH1-like_GH"/>
    <property type="match status" value="1"/>
</dbReference>
<dbReference type="SUPFAM" id="SSF48208">
    <property type="entry name" value="Six-hairpin glycosidases"/>
    <property type="match status" value="1"/>
</dbReference>
<dbReference type="InterPro" id="IPR054491">
    <property type="entry name" value="MGH1-like_GH"/>
</dbReference>
<dbReference type="AlphaFoldDB" id="A0A521E1N3"/>
<dbReference type="Gene3D" id="1.50.10.10">
    <property type="match status" value="1"/>
</dbReference>
<evidence type="ECO:0000259" key="2">
    <source>
        <dbReference type="Pfam" id="PF22422"/>
    </source>
</evidence>
<proteinExistence type="predicted"/>
<evidence type="ECO:0000313" key="4">
    <source>
        <dbReference type="Proteomes" id="UP000317484"/>
    </source>
</evidence>
<sequence length="719" mass="78380">MGAWTPEAEPAGAGGGAVTLVEGSSFCICTPGGDLTGAGPHGVFFRDTRILSRWDLQVDGETPEPLAAMTPEPYRGTFLGRLSRRSGRTDTNLLVQRDRRVGNGLREDVVIRNSAGEPAAVTVTVAVEADFADLFEVKEGRVQVRGERRVQGQGERLVFDQRWRDTRRGAVVLAPGASLDVVPSVAHSAGSIRYEVVVPARGEWTASLLVQPVVDGEDVEPSFPLDRPLRESLPARRLQRWQETTPIATTGHEGLQRVLRRSQQDLGALRVFDPVDPSLAAVAAGAPWFMALFGRDSLLTAYMALPVDRSLALGTLRTLARHQGRTTDPLTEEEPGRILHEVRLGVESGLSLGGGSTYYGTVDATPLFVVLLGELARWGAEPQQVAELLPHADRALEWIRRHGDRDGDGFVEYQRATDRGLVNQGWKDSWDGITSADGRPADAPIALCEVQGYVYDAYRTRAELARTVGEEDVAREWDDRAAALKEAFNERFWLPDRGWFALALDRDERPVDACASNMGHCLWSGIVDEDKAPLVAAHLLSPAMFSGWGVRTLSSAMGAYDPVSYHNGSVWPHDNAFVVAGLVRYGFVHEAQRVAEALLEAAQHFGGRLPELFCGFDRDEYPEPVPYPTSCSPQAWAAAAPVHLIRTLLRFDPQLPRGELFVDPVLPPAFTPLRVEGVALGDARIDLAVSADGAVVEGAPSGVDVRHERYRDRGGATRA</sequence>
<feature type="domain" description="Putative glycogen debranching enzyme N-terminal" evidence="1">
    <location>
        <begin position="20"/>
        <end position="208"/>
    </location>
</feature>